<feature type="domain" description="Spore germination GerAC-like C-terminal" evidence="8">
    <location>
        <begin position="220"/>
        <end position="385"/>
    </location>
</feature>
<keyword evidence="5" id="KW-0472">Membrane</keyword>
<dbReference type="RefSeq" id="WP_314805168.1">
    <property type="nucleotide sequence ID" value="NZ_CP130319.1"/>
</dbReference>
<dbReference type="PROSITE" id="PS51257">
    <property type="entry name" value="PROKAR_LIPOPROTEIN"/>
    <property type="match status" value="1"/>
</dbReference>
<dbReference type="InterPro" id="IPR057336">
    <property type="entry name" value="GerAC_N"/>
</dbReference>
<protein>
    <submittedName>
        <fullName evidence="10">Ger(X)C family spore germination protein</fullName>
    </submittedName>
</protein>
<evidence type="ECO:0000313" key="10">
    <source>
        <dbReference type="EMBL" id="WNR46795.1"/>
    </source>
</evidence>
<dbReference type="Gene3D" id="6.20.190.10">
    <property type="entry name" value="Nutrient germinant receptor protein C, domain 1"/>
    <property type="match status" value="1"/>
</dbReference>
<dbReference type="AlphaFoldDB" id="A0AA96LYD4"/>
<dbReference type="Gene3D" id="3.30.300.210">
    <property type="entry name" value="Nutrient germinant receptor protein C, domain 3"/>
    <property type="match status" value="1"/>
</dbReference>
<dbReference type="NCBIfam" id="TIGR02887">
    <property type="entry name" value="spore_ger_x_C"/>
    <property type="match status" value="1"/>
</dbReference>
<keyword evidence="3" id="KW-0309">Germination</keyword>
<dbReference type="EMBL" id="CP130319">
    <property type="protein sequence ID" value="WNR46795.1"/>
    <property type="molecule type" value="Genomic_DNA"/>
</dbReference>
<evidence type="ECO:0000256" key="3">
    <source>
        <dbReference type="ARBA" id="ARBA00022544"/>
    </source>
</evidence>
<dbReference type="PANTHER" id="PTHR35789">
    <property type="entry name" value="SPORE GERMINATION PROTEIN B3"/>
    <property type="match status" value="1"/>
</dbReference>
<evidence type="ECO:0000256" key="7">
    <source>
        <dbReference type="ARBA" id="ARBA00023288"/>
    </source>
</evidence>
<proteinExistence type="inferred from homology"/>
<dbReference type="InterPro" id="IPR008844">
    <property type="entry name" value="Spore_GerAC-like"/>
</dbReference>
<dbReference type="InterPro" id="IPR046953">
    <property type="entry name" value="Spore_GerAC-like_C"/>
</dbReference>
<evidence type="ECO:0000256" key="6">
    <source>
        <dbReference type="ARBA" id="ARBA00023139"/>
    </source>
</evidence>
<evidence type="ECO:0000256" key="5">
    <source>
        <dbReference type="ARBA" id="ARBA00023136"/>
    </source>
</evidence>
<evidence type="ECO:0000256" key="2">
    <source>
        <dbReference type="ARBA" id="ARBA00007886"/>
    </source>
</evidence>
<sequence length="400" mass="44284">MRAFTMYHVLSISLVSCLLLILTGCWDRTEVNDVALITGAAIDKIDESSILLSVQIFIPRTASSGGMSGQSANVGNQASFVSSAKGANIADALSHIQEKLPRKLFWGHAEVFILSEEVAKDGIRDEVDYLMRAPQPRERAYMFVVKGKARQLLDAQSMLERNTAEVMREVAKSKLSLSVTLADLAQMLVDETGAAAIPWIELLPASSSRNNDKLPSPVIGSAIFKEGKMIGKIDEFTTKGVLWIKDEIKHAVITVNPTESFGTVSLRLLTSRTKLKPLIKDGKWSINIQIRAENNALQNSTSLKISQDPQAIKIVENSMNKDIEERIRVALNKVQKEMGADIFDFGGTFHRAYPKEWKLNKAHWGEIFTNLDVTINPHATIQRPGLTSIKDVELKEETGK</sequence>
<evidence type="ECO:0000259" key="9">
    <source>
        <dbReference type="Pfam" id="PF25198"/>
    </source>
</evidence>
<keyword evidence="4" id="KW-0732">Signal</keyword>
<dbReference type="KEGG" id="proo:MJB10_12095"/>
<comment type="similarity">
    <text evidence="2">Belongs to the GerABKC lipoprotein family.</text>
</comment>
<dbReference type="Pfam" id="PF05504">
    <property type="entry name" value="Spore_GerAC"/>
    <property type="match status" value="1"/>
</dbReference>
<comment type="subcellular location">
    <subcellularLocation>
        <location evidence="1">Membrane</location>
        <topology evidence="1">Lipid-anchor</topology>
    </subcellularLocation>
</comment>
<gene>
    <name evidence="10" type="ORF">MJB10_12095</name>
</gene>
<dbReference type="InterPro" id="IPR038501">
    <property type="entry name" value="Spore_GerAC_C_sf"/>
</dbReference>
<feature type="domain" description="Spore germination protein N-terminal" evidence="9">
    <location>
        <begin position="27"/>
        <end position="201"/>
    </location>
</feature>
<evidence type="ECO:0000259" key="8">
    <source>
        <dbReference type="Pfam" id="PF05504"/>
    </source>
</evidence>
<keyword evidence="6" id="KW-0564">Palmitate</keyword>
<dbReference type="Pfam" id="PF25198">
    <property type="entry name" value="Spore_GerAC_N"/>
    <property type="match status" value="1"/>
</dbReference>
<evidence type="ECO:0000313" key="11">
    <source>
        <dbReference type="Proteomes" id="UP001304650"/>
    </source>
</evidence>
<dbReference type="GO" id="GO:0009847">
    <property type="term" value="P:spore germination"/>
    <property type="evidence" value="ECO:0007669"/>
    <property type="project" value="InterPro"/>
</dbReference>
<dbReference type="GO" id="GO:0016020">
    <property type="term" value="C:membrane"/>
    <property type="evidence" value="ECO:0007669"/>
    <property type="project" value="UniProtKB-SubCell"/>
</dbReference>
<evidence type="ECO:0000256" key="4">
    <source>
        <dbReference type="ARBA" id="ARBA00022729"/>
    </source>
</evidence>
<dbReference type="PANTHER" id="PTHR35789:SF1">
    <property type="entry name" value="SPORE GERMINATION PROTEIN B3"/>
    <property type="match status" value="1"/>
</dbReference>
<organism evidence="10 11">
    <name type="scientific">Paenibacillus roseopurpureus</name>
    <dbReference type="NCBI Taxonomy" id="2918901"/>
    <lineage>
        <taxon>Bacteria</taxon>
        <taxon>Bacillati</taxon>
        <taxon>Bacillota</taxon>
        <taxon>Bacilli</taxon>
        <taxon>Bacillales</taxon>
        <taxon>Paenibacillaceae</taxon>
        <taxon>Paenibacillus</taxon>
    </lineage>
</organism>
<dbReference type="Proteomes" id="UP001304650">
    <property type="component" value="Chromosome"/>
</dbReference>
<evidence type="ECO:0000256" key="1">
    <source>
        <dbReference type="ARBA" id="ARBA00004635"/>
    </source>
</evidence>
<keyword evidence="7" id="KW-0449">Lipoprotein</keyword>
<name>A0AA96LYD4_9BACL</name>
<reference evidence="10" key="1">
    <citation type="submission" date="2022-02" db="EMBL/GenBank/DDBJ databases">
        <title>Paenibacillus sp. MBLB1832 Whole Genome Shotgun Sequencing.</title>
        <authorList>
            <person name="Hwang C.Y."/>
            <person name="Cho E.-S."/>
            <person name="Seo M.-J."/>
        </authorList>
    </citation>
    <scope>NUCLEOTIDE SEQUENCE</scope>
    <source>
        <strain evidence="10">MBLB1832</strain>
    </source>
</reference>
<keyword evidence="11" id="KW-1185">Reference proteome</keyword>
<accession>A0AA96LYD4</accession>